<feature type="domain" description="Histidine kinase" evidence="7">
    <location>
        <begin position="826"/>
        <end position="1052"/>
    </location>
</feature>
<dbReference type="EMBL" id="BAABGY010000016">
    <property type="protein sequence ID" value="GAA4341682.1"/>
    <property type="molecule type" value="Genomic_DNA"/>
</dbReference>
<name>A0ABP8HN45_9BACT</name>
<reference evidence="11" key="1">
    <citation type="journal article" date="2019" name="Int. J. Syst. Evol. Microbiol.">
        <title>The Global Catalogue of Microorganisms (GCM) 10K type strain sequencing project: providing services to taxonomists for standard genome sequencing and annotation.</title>
        <authorList>
            <consortium name="The Broad Institute Genomics Platform"/>
            <consortium name="The Broad Institute Genome Sequencing Center for Infectious Disease"/>
            <person name="Wu L."/>
            <person name="Ma J."/>
        </authorList>
    </citation>
    <scope>NUCLEOTIDE SEQUENCE [LARGE SCALE GENOMIC DNA]</scope>
    <source>
        <strain evidence="11">JCM 17919</strain>
    </source>
</reference>
<keyword evidence="5" id="KW-0418">Kinase</keyword>
<evidence type="ECO:0000256" key="6">
    <source>
        <dbReference type="SAM" id="Coils"/>
    </source>
</evidence>
<dbReference type="Gene3D" id="1.10.287.130">
    <property type="match status" value="1"/>
</dbReference>
<feature type="domain" description="PAC" evidence="9">
    <location>
        <begin position="627"/>
        <end position="680"/>
    </location>
</feature>
<dbReference type="SMART" id="SM00091">
    <property type="entry name" value="PAS"/>
    <property type="match status" value="4"/>
</dbReference>
<dbReference type="PROSITE" id="PS50109">
    <property type="entry name" value="HIS_KIN"/>
    <property type="match status" value="1"/>
</dbReference>
<dbReference type="Gene3D" id="2.10.70.100">
    <property type="match status" value="1"/>
</dbReference>
<dbReference type="SMART" id="SM00086">
    <property type="entry name" value="PAC"/>
    <property type="match status" value="4"/>
</dbReference>
<dbReference type="EC" id="2.7.13.3" evidence="2"/>
<organism evidence="10 11">
    <name type="scientific">Flaviaesturariibacter amylovorans</name>
    <dbReference type="NCBI Taxonomy" id="1084520"/>
    <lineage>
        <taxon>Bacteria</taxon>
        <taxon>Pseudomonadati</taxon>
        <taxon>Bacteroidota</taxon>
        <taxon>Chitinophagia</taxon>
        <taxon>Chitinophagales</taxon>
        <taxon>Chitinophagaceae</taxon>
        <taxon>Flaviaestuariibacter</taxon>
    </lineage>
</organism>
<keyword evidence="6" id="KW-0175">Coiled coil</keyword>
<dbReference type="RefSeq" id="WP_345257716.1">
    <property type="nucleotide sequence ID" value="NZ_BAABGY010000016.1"/>
</dbReference>
<keyword evidence="4" id="KW-0808">Transferase</keyword>
<keyword evidence="3" id="KW-0597">Phosphoprotein</keyword>
<dbReference type="PROSITE" id="PS50113">
    <property type="entry name" value="PAC"/>
    <property type="match status" value="3"/>
</dbReference>
<dbReference type="Proteomes" id="UP001501725">
    <property type="component" value="Unassembled WGS sequence"/>
</dbReference>
<dbReference type="Pfam" id="PF08447">
    <property type="entry name" value="PAS_3"/>
    <property type="match status" value="2"/>
</dbReference>
<dbReference type="InterPro" id="IPR004358">
    <property type="entry name" value="Sig_transdc_His_kin-like_C"/>
</dbReference>
<dbReference type="Gene3D" id="3.30.450.20">
    <property type="entry name" value="PAS domain"/>
    <property type="match status" value="6"/>
</dbReference>
<evidence type="ECO:0000259" key="9">
    <source>
        <dbReference type="PROSITE" id="PS50113"/>
    </source>
</evidence>
<comment type="catalytic activity">
    <reaction evidence="1">
        <text>ATP + protein L-histidine = ADP + protein N-phospho-L-histidine.</text>
        <dbReference type="EC" id="2.7.13.3"/>
    </reaction>
</comment>
<dbReference type="SUPFAM" id="SSF55785">
    <property type="entry name" value="PYP-like sensor domain (PAS domain)"/>
    <property type="match status" value="5"/>
</dbReference>
<evidence type="ECO:0000256" key="5">
    <source>
        <dbReference type="ARBA" id="ARBA00022777"/>
    </source>
</evidence>
<sequence length="1059" mass="118319">MNIPSPFSGTSPASDTESLALRTMGGNDLSEPGAGRPTPSQLATALEALFSATFPALLFCGPDARCFFNDAFATLHAPMGEALPAPGAPPGELWPELWAATAAQVQAMLAGGPTLLLEDLPVPAGRRGQAPDRYWTITFTRIGGCLLATFQETTHKMHLRQQVEDTSGDLHFALEAGELGTWDLDPATMVFRCNRRTRLLFGLPDDEAVDLAAATSVVLPDDRPRVEAAITAALAGANGGNYDIQYTVAHPGKRQLLLRARGRAYFDADGKPWRFSGILQDISTEAAARKRMEKLQQIIEQSRDFAGMATLEGQMVYVNPAGRRLIGIAPDAPVTELHIQDFYPPSEFERVREVIVPALFEQGHWSGTVTLRHFATGELIPFHGDYLLVRDAETGQVLSRAVTLRDLRPELAARRELLDSEQRFTNLVQQAPVATSIYTGPEMTIQWANDAMIRLWGKDPSVIGNTVREALPELEGQPFHELLARVYRTGEMYQAYEDRADLVVDGKLQTFYFNFSYKPLRDAAGNVYGILNMAVDVTETVRIKQRAEASESNFRNLIMKAPIGICVLGGPEYSVDIVNDQYLRLVGRERSVFEGHSLWDVLPEARTQGFEELLDGVRQSGRPYFGAEQPVDLLHNGQTERYHVNFVYEPLKDADGQVHSILVIVIDITQHIEARRKIQEAEKRAQIAVSSADLGPYEIDLVTGTVIPSARFLELSDVDPGAGHSDYIARVHPDDLEARKQAHERMMATGRLDYECRVCRRDGSIRWVQIVGQLIRNEREQPSRIIGIMRDINAHKQMEQELERRVRERTEQLERLNEELQQFTYVSSHDLKEPLRKIHLFAHKAFEETAGLPDVRRSLDKVMGAATRMTHLLNDLLRYSMLSDPDQHWETIDLNDVLHRITDDTELLIKEKGARVLHGELPPIEGISFQVTQLFFNLVANALKFTRPGVIPEISITATLLDPVEKRLYYPLLPDLTYYKIEVRDNGIGFDPVQSERIFGAFQRLHDRSVFSGNGIGLALCKKIAEIHQGSISAEGRPGEGATFTVLLPARQQVLAATR</sequence>
<dbReference type="CDD" id="cd00130">
    <property type="entry name" value="PAS"/>
    <property type="match status" value="4"/>
</dbReference>
<dbReference type="InterPro" id="IPR013655">
    <property type="entry name" value="PAS_fold_3"/>
</dbReference>
<evidence type="ECO:0000256" key="3">
    <source>
        <dbReference type="ARBA" id="ARBA00022553"/>
    </source>
</evidence>
<evidence type="ECO:0000313" key="11">
    <source>
        <dbReference type="Proteomes" id="UP001501725"/>
    </source>
</evidence>
<dbReference type="SUPFAM" id="SSF47384">
    <property type="entry name" value="Homodimeric domain of signal transducing histidine kinase"/>
    <property type="match status" value="1"/>
</dbReference>
<evidence type="ECO:0000259" key="7">
    <source>
        <dbReference type="PROSITE" id="PS50109"/>
    </source>
</evidence>
<dbReference type="Pfam" id="PF02518">
    <property type="entry name" value="HATPase_c"/>
    <property type="match status" value="1"/>
</dbReference>
<dbReference type="InterPro" id="IPR013656">
    <property type="entry name" value="PAS_4"/>
</dbReference>
<feature type="domain" description="PAC" evidence="9">
    <location>
        <begin position="752"/>
        <end position="804"/>
    </location>
</feature>
<dbReference type="InterPro" id="IPR036890">
    <property type="entry name" value="HATPase_C_sf"/>
</dbReference>
<evidence type="ECO:0000256" key="2">
    <source>
        <dbReference type="ARBA" id="ARBA00012438"/>
    </source>
</evidence>
<keyword evidence="11" id="KW-1185">Reference proteome</keyword>
<feature type="coiled-coil region" evidence="6">
    <location>
        <begin position="792"/>
        <end position="819"/>
    </location>
</feature>
<dbReference type="InterPro" id="IPR003594">
    <property type="entry name" value="HATPase_dom"/>
</dbReference>
<dbReference type="SUPFAM" id="SSF55874">
    <property type="entry name" value="ATPase domain of HSP90 chaperone/DNA topoisomerase II/histidine kinase"/>
    <property type="match status" value="1"/>
</dbReference>
<accession>A0ABP8HN45</accession>
<dbReference type="InterPro" id="IPR036097">
    <property type="entry name" value="HisK_dim/P_sf"/>
</dbReference>
<feature type="domain" description="PAS" evidence="8">
    <location>
        <begin position="291"/>
        <end position="362"/>
    </location>
</feature>
<dbReference type="InterPro" id="IPR003661">
    <property type="entry name" value="HisK_dim/P_dom"/>
</dbReference>
<evidence type="ECO:0000256" key="1">
    <source>
        <dbReference type="ARBA" id="ARBA00000085"/>
    </source>
</evidence>
<dbReference type="SMART" id="SM00388">
    <property type="entry name" value="HisKA"/>
    <property type="match status" value="1"/>
</dbReference>
<dbReference type="CDD" id="cd00082">
    <property type="entry name" value="HisKA"/>
    <property type="match status" value="1"/>
</dbReference>
<dbReference type="PANTHER" id="PTHR43304:SF1">
    <property type="entry name" value="PAC DOMAIN-CONTAINING PROTEIN"/>
    <property type="match status" value="1"/>
</dbReference>
<evidence type="ECO:0000256" key="4">
    <source>
        <dbReference type="ARBA" id="ARBA00022679"/>
    </source>
</evidence>
<dbReference type="Pfam" id="PF13426">
    <property type="entry name" value="PAS_9"/>
    <property type="match status" value="1"/>
</dbReference>
<dbReference type="InterPro" id="IPR001610">
    <property type="entry name" value="PAC"/>
</dbReference>
<dbReference type="NCBIfam" id="TIGR00229">
    <property type="entry name" value="sensory_box"/>
    <property type="match status" value="4"/>
</dbReference>
<gene>
    <name evidence="10" type="ORF">GCM10023184_40320</name>
</gene>
<dbReference type="PRINTS" id="PR00344">
    <property type="entry name" value="BCTRLSENSOR"/>
</dbReference>
<dbReference type="Gene3D" id="3.30.565.10">
    <property type="entry name" value="Histidine kinase-like ATPase, C-terminal domain"/>
    <property type="match status" value="1"/>
</dbReference>
<feature type="domain" description="PAC" evidence="9">
    <location>
        <begin position="494"/>
        <end position="549"/>
    </location>
</feature>
<dbReference type="SMART" id="SM00387">
    <property type="entry name" value="HATPase_c"/>
    <property type="match status" value="1"/>
</dbReference>
<proteinExistence type="predicted"/>
<dbReference type="PROSITE" id="PS50112">
    <property type="entry name" value="PAS"/>
    <property type="match status" value="2"/>
</dbReference>
<dbReference type="InterPro" id="IPR000014">
    <property type="entry name" value="PAS"/>
</dbReference>
<dbReference type="InterPro" id="IPR005467">
    <property type="entry name" value="His_kinase_dom"/>
</dbReference>
<dbReference type="PANTHER" id="PTHR43304">
    <property type="entry name" value="PHYTOCHROME-LIKE PROTEIN CPH1"/>
    <property type="match status" value="1"/>
</dbReference>
<dbReference type="Pfam" id="PF08448">
    <property type="entry name" value="PAS_4"/>
    <property type="match status" value="2"/>
</dbReference>
<dbReference type="InterPro" id="IPR052162">
    <property type="entry name" value="Sensor_kinase/Photoreceptor"/>
</dbReference>
<comment type="caution">
    <text evidence="10">The sequence shown here is derived from an EMBL/GenBank/DDBJ whole genome shotgun (WGS) entry which is preliminary data.</text>
</comment>
<dbReference type="Pfam" id="PF00512">
    <property type="entry name" value="HisKA"/>
    <property type="match status" value="1"/>
</dbReference>
<evidence type="ECO:0000313" key="10">
    <source>
        <dbReference type="EMBL" id="GAA4341682.1"/>
    </source>
</evidence>
<dbReference type="InterPro" id="IPR000700">
    <property type="entry name" value="PAS-assoc_C"/>
</dbReference>
<protein>
    <recommendedName>
        <fullName evidence="2">histidine kinase</fullName>
        <ecNumber evidence="2">2.7.13.3</ecNumber>
    </recommendedName>
</protein>
<evidence type="ECO:0000259" key="8">
    <source>
        <dbReference type="PROSITE" id="PS50112"/>
    </source>
</evidence>
<feature type="domain" description="PAS" evidence="8">
    <location>
        <begin position="166"/>
        <end position="237"/>
    </location>
</feature>
<dbReference type="InterPro" id="IPR035965">
    <property type="entry name" value="PAS-like_dom_sf"/>
</dbReference>